<dbReference type="PANTHER" id="PTHR42705">
    <property type="entry name" value="BIFUNCTIONAL NON-HOMOLOGOUS END JOINING PROTEIN LIGD"/>
    <property type="match status" value="1"/>
</dbReference>
<evidence type="ECO:0000259" key="2">
    <source>
        <dbReference type="Pfam" id="PF21686"/>
    </source>
</evidence>
<dbReference type="PANTHER" id="PTHR42705:SF3">
    <property type="entry name" value="ATP-DEPENDENT DNA LIGASE"/>
    <property type="match status" value="1"/>
</dbReference>
<protein>
    <submittedName>
        <fullName evidence="3">Multifunctional non-homologous end joining protein LigD</fullName>
    </submittedName>
</protein>
<proteinExistence type="predicted"/>
<dbReference type="Gene3D" id="3.90.920.10">
    <property type="entry name" value="DNA primase, PRIM domain"/>
    <property type="match status" value="1"/>
</dbReference>
<reference evidence="3 4" key="1">
    <citation type="submission" date="2019-10" db="EMBL/GenBank/DDBJ databases">
        <title>Nocardia macrotermitis sp. nov. and Nocardia aurantia sp. nov., isolated from the gut of fungus growing-termite Macrotermes natalensis.</title>
        <authorList>
            <person name="Benndorf R."/>
            <person name="Schwitalla J."/>
            <person name="Martin K."/>
            <person name="De Beer W."/>
            <person name="Kaster A.-K."/>
            <person name="Vollmers J."/>
            <person name="Poulsen M."/>
            <person name="Beemelmanns C."/>
        </authorList>
    </citation>
    <scope>NUCLEOTIDE SEQUENCE [LARGE SCALE GENOMIC DNA]</scope>
    <source>
        <strain evidence="3 4">RB20</strain>
    </source>
</reference>
<feature type="region of interest" description="Disordered" evidence="1">
    <location>
        <begin position="323"/>
        <end position="355"/>
    </location>
</feature>
<accession>A0A7K0D7I9</accession>
<dbReference type="InterPro" id="IPR014145">
    <property type="entry name" value="LigD_pol_dom"/>
</dbReference>
<comment type="caution">
    <text evidence="3">The sequence shown here is derived from an EMBL/GenBank/DDBJ whole genome shotgun (WGS) entry which is preliminary data.</text>
</comment>
<gene>
    <name evidence="3" type="primary">ligD_3</name>
    <name evidence="3" type="ORF">NRB20_39320</name>
</gene>
<dbReference type="Proteomes" id="UP000438448">
    <property type="component" value="Unassembled WGS sequence"/>
</dbReference>
<dbReference type="InterPro" id="IPR052171">
    <property type="entry name" value="NHEJ_LigD"/>
</dbReference>
<evidence type="ECO:0000313" key="3">
    <source>
        <dbReference type="EMBL" id="MQY20824.1"/>
    </source>
</evidence>
<dbReference type="SUPFAM" id="SSF56747">
    <property type="entry name" value="Prim-pol domain"/>
    <property type="match status" value="1"/>
</dbReference>
<dbReference type="RefSeq" id="WP_153411580.1">
    <property type="nucleotide sequence ID" value="NZ_WEGK01000008.1"/>
</dbReference>
<keyword evidence="4" id="KW-1185">Reference proteome</keyword>
<dbReference type="OrthoDB" id="4296267at2"/>
<evidence type="ECO:0000256" key="1">
    <source>
        <dbReference type="SAM" id="MobiDB-lite"/>
    </source>
</evidence>
<feature type="compositionally biased region" description="Pro residues" evidence="1">
    <location>
        <begin position="331"/>
        <end position="346"/>
    </location>
</feature>
<dbReference type="AlphaFoldDB" id="A0A7K0D7I9"/>
<name>A0A7K0D7I9_9NOCA</name>
<dbReference type="EMBL" id="WEGK01000008">
    <property type="protein sequence ID" value="MQY20824.1"/>
    <property type="molecule type" value="Genomic_DNA"/>
</dbReference>
<feature type="domain" description="DNA ligase D polymerase" evidence="2">
    <location>
        <begin position="30"/>
        <end position="304"/>
    </location>
</feature>
<dbReference type="Pfam" id="PF21686">
    <property type="entry name" value="LigD_Prim-Pol"/>
    <property type="match status" value="1"/>
</dbReference>
<organism evidence="3 4">
    <name type="scientific">Nocardia macrotermitis</name>
    <dbReference type="NCBI Taxonomy" id="2585198"/>
    <lineage>
        <taxon>Bacteria</taxon>
        <taxon>Bacillati</taxon>
        <taxon>Actinomycetota</taxon>
        <taxon>Actinomycetes</taxon>
        <taxon>Mycobacteriales</taxon>
        <taxon>Nocardiaceae</taxon>
        <taxon>Nocardia</taxon>
    </lineage>
</organism>
<sequence>MSASIDIETAGHTVRISNPDKIYFTKRGETKLDLVRYYQAVEEPIMRTIGNRPVLLERYPDGASGKSWFQKRVPASVPDWLQTTKVATPNGTTSDALVAADMAHILWAVNLGCLGFHVWANHVAAGPPDVAAGHTPTPHAVTEVLGDLAIADELRIDLDPSPGIGFADLREAAVLTRELCTELGIDSQVKTSGSRGLHIYVALEPRWDGYQVRAASVALARELERRHPDRITAQWWKELRGSRVFIDYNQNAPHRTVFGAWCVRPKVGAQVSTPISWDALATVVPDELTIATVPARVAEFGDPWADRTPQSIEPLLKMAARDQDSGLLDAPWPPQYPKMPNEPPRVQPSRARTQD</sequence>
<evidence type="ECO:0000313" key="4">
    <source>
        <dbReference type="Proteomes" id="UP000438448"/>
    </source>
</evidence>